<organism evidence="1">
    <name type="scientific">Arundo donax</name>
    <name type="common">Giant reed</name>
    <name type="synonym">Donax arundinaceus</name>
    <dbReference type="NCBI Taxonomy" id="35708"/>
    <lineage>
        <taxon>Eukaryota</taxon>
        <taxon>Viridiplantae</taxon>
        <taxon>Streptophyta</taxon>
        <taxon>Embryophyta</taxon>
        <taxon>Tracheophyta</taxon>
        <taxon>Spermatophyta</taxon>
        <taxon>Magnoliopsida</taxon>
        <taxon>Liliopsida</taxon>
        <taxon>Poales</taxon>
        <taxon>Poaceae</taxon>
        <taxon>PACMAD clade</taxon>
        <taxon>Arundinoideae</taxon>
        <taxon>Arundineae</taxon>
        <taxon>Arundo</taxon>
    </lineage>
</organism>
<reference evidence="1" key="2">
    <citation type="journal article" date="2015" name="Data Brief">
        <title>Shoot transcriptome of the giant reed, Arundo donax.</title>
        <authorList>
            <person name="Barrero R.A."/>
            <person name="Guerrero F.D."/>
            <person name="Moolhuijzen P."/>
            <person name="Goolsby J.A."/>
            <person name="Tidwell J."/>
            <person name="Bellgard S.E."/>
            <person name="Bellgard M.I."/>
        </authorList>
    </citation>
    <scope>NUCLEOTIDE SEQUENCE</scope>
    <source>
        <tissue evidence="1">Shoot tissue taken approximately 20 cm above the soil surface</tissue>
    </source>
</reference>
<proteinExistence type="predicted"/>
<dbReference type="EMBL" id="GBRH01163156">
    <property type="protein sequence ID" value="JAE34740.1"/>
    <property type="molecule type" value="Transcribed_RNA"/>
</dbReference>
<evidence type="ECO:0000313" key="1">
    <source>
        <dbReference type="EMBL" id="JAE34740.1"/>
    </source>
</evidence>
<name>A0A0A9HC45_ARUDO</name>
<reference evidence="1" key="1">
    <citation type="submission" date="2014-09" db="EMBL/GenBank/DDBJ databases">
        <authorList>
            <person name="Magalhaes I.L.F."/>
            <person name="Oliveira U."/>
            <person name="Santos F.R."/>
            <person name="Vidigal T.H.D.A."/>
            <person name="Brescovit A.D."/>
            <person name="Santos A.J."/>
        </authorList>
    </citation>
    <scope>NUCLEOTIDE SEQUENCE</scope>
    <source>
        <tissue evidence="1">Shoot tissue taken approximately 20 cm above the soil surface</tissue>
    </source>
</reference>
<dbReference type="AlphaFoldDB" id="A0A0A9HC45"/>
<protein>
    <submittedName>
        <fullName evidence="1">Uncharacterized protein</fullName>
    </submittedName>
</protein>
<sequence length="42" mass="4443">MTASWYPAKQEAAVTMGIKDEGTIGFVLSNGSKTHEAGQNIC</sequence>
<accession>A0A0A9HC45</accession>